<accession>A0AAD3Y452</accession>
<evidence type="ECO:0000313" key="2">
    <source>
        <dbReference type="EMBL" id="GMH28947.1"/>
    </source>
</evidence>
<dbReference type="EMBL" id="BSYO01000035">
    <property type="protein sequence ID" value="GMH28947.1"/>
    <property type="molecule type" value="Genomic_DNA"/>
</dbReference>
<feature type="region of interest" description="Disordered" evidence="1">
    <location>
        <begin position="23"/>
        <end position="66"/>
    </location>
</feature>
<feature type="compositionally biased region" description="Low complexity" evidence="1">
    <location>
        <begin position="50"/>
        <end position="64"/>
    </location>
</feature>
<keyword evidence="3" id="KW-1185">Reference proteome</keyword>
<sequence length="132" mass="15215">MRLIRSPDATKCSQRLFERRVNDVYSIHSPSEQKGTSKQAKSRRQRKSASKNSKGSSAPPKSAKLLYKGTEMQMSEIFVFGLRRRKRAEMKSNEISAFGRDICNVPRCKRLRSCREDRGLYLLPCFGLIREV</sequence>
<gene>
    <name evidence="2" type="ORF">Nepgr_030790</name>
</gene>
<reference evidence="2" key="1">
    <citation type="submission" date="2023-05" db="EMBL/GenBank/DDBJ databases">
        <title>Nepenthes gracilis genome sequencing.</title>
        <authorList>
            <person name="Fukushima K."/>
        </authorList>
    </citation>
    <scope>NUCLEOTIDE SEQUENCE</scope>
    <source>
        <strain evidence="2">SING2019-196</strain>
    </source>
</reference>
<name>A0AAD3Y452_NEPGR</name>
<dbReference type="AlphaFoldDB" id="A0AAD3Y452"/>
<evidence type="ECO:0000313" key="3">
    <source>
        <dbReference type="Proteomes" id="UP001279734"/>
    </source>
</evidence>
<comment type="caution">
    <text evidence="2">The sequence shown here is derived from an EMBL/GenBank/DDBJ whole genome shotgun (WGS) entry which is preliminary data.</text>
</comment>
<feature type="compositionally biased region" description="Polar residues" evidence="1">
    <location>
        <begin position="28"/>
        <end position="39"/>
    </location>
</feature>
<evidence type="ECO:0000256" key="1">
    <source>
        <dbReference type="SAM" id="MobiDB-lite"/>
    </source>
</evidence>
<proteinExistence type="predicted"/>
<organism evidence="2 3">
    <name type="scientific">Nepenthes gracilis</name>
    <name type="common">Slender pitcher plant</name>
    <dbReference type="NCBI Taxonomy" id="150966"/>
    <lineage>
        <taxon>Eukaryota</taxon>
        <taxon>Viridiplantae</taxon>
        <taxon>Streptophyta</taxon>
        <taxon>Embryophyta</taxon>
        <taxon>Tracheophyta</taxon>
        <taxon>Spermatophyta</taxon>
        <taxon>Magnoliopsida</taxon>
        <taxon>eudicotyledons</taxon>
        <taxon>Gunneridae</taxon>
        <taxon>Pentapetalae</taxon>
        <taxon>Caryophyllales</taxon>
        <taxon>Nepenthaceae</taxon>
        <taxon>Nepenthes</taxon>
    </lineage>
</organism>
<dbReference type="Proteomes" id="UP001279734">
    <property type="component" value="Unassembled WGS sequence"/>
</dbReference>
<protein>
    <submittedName>
        <fullName evidence="2">Uncharacterized protein</fullName>
    </submittedName>
</protein>
<feature type="compositionally biased region" description="Basic residues" evidence="1">
    <location>
        <begin position="40"/>
        <end position="49"/>
    </location>
</feature>